<keyword evidence="4" id="KW-0472">Membrane</keyword>
<dbReference type="InterPro" id="IPR029058">
    <property type="entry name" value="AB_hydrolase_fold"/>
</dbReference>
<proteinExistence type="inferred from homology"/>
<dbReference type="EC" id="3.1.1.-" evidence="3"/>
<name>V5EUW6_KALBG</name>
<accession>V5EUW6</accession>
<evidence type="ECO:0000256" key="4">
    <source>
        <dbReference type="SAM" id="Phobius"/>
    </source>
</evidence>
<organism evidence="6 7">
    <name type="scientific">Kalmanozyma brasiliensis (strain GHG001)</name>
    <name type="common">Yeast</name>
    <name type="synonym">Pseudozyma brasiliensis</name>
    <dbReference type="NCBI Taxonomy" id="1365824"/>
    <lineage>
        <taxon>Eukaryota</taxon>
        <taxon>Fungi</taxon>
        <taxon>Dikarya</taxon>
        <taxon>Basidiomycota</taxon>
        <taxon>Ustilaginomycotina</taxon>
        <taxon>Ustilaginomycetes</taxon>
        <taxon>Ustilaginales</taxon>
        <taxon>Ustilaginaceae</taxon>
        <taxon>Kalmanozyma</taxon>
    </lineage>
</organism>
<evidence type="ECO:0000313" key="6">
    <source>
        <dbReference type="EMBL" id="EST09190.1"/>
    </source>
</evidence>
<feature type="transmembrane region" description="Helical" evidence="4">
    <location>
        <begin position="77"/>
        <end position="96"/>
    </location>
</feature>
<dbReference type="OrthoDB" id="408631at2759"/>
<dbReference type="Gene3D" id="3.40.50.1820">
    <property type="entry name" value="alpha/beta hydrolase"/>
    <property type="match status" value="1"/>
</dbReference>
<protein>
    <recommendedName>
        <fullName evidence="3">Carboxylic ester hydrolase</fullName>
        <ecNumber evidence="3">3.1.1.-</ecNumber>
    </recommendedName>
</protein>
<dbReference type="InterPro" id="IPR002018">
    <property type="entry name" value="CarbesteraseB"/>
</dbReference>
<dbReference type="InterPro" id="IPR050309">
    <property type="entry name" value="Type-B_Carboxylest/Lipase"/>
</dbReference>
<sequence length="681" mass="74015">MISCCRCSGNLAPALLVEKPQARGKGDLGRVAGARSSRLSIYREQIAASCRLPRVRYPPFFATLVIMFKSQTLLRSSLLAALALAFAISATASPIASQPFADLLAKRESTNNADDLTVDLGYSQYRGTFNSSTNINSWKGIRFTAPPTGDFRWQAPQPPSLNRSNVIDASQYGSQCPQNPFGNPEYQVTSEALEANEDCLFLNVFAPQNASGLPVMVWIHGGGYGAGNGQYDFTSIINANNNDFVGVAIQYRLGAFGFLASDELSRYGVVNAGILDQHFALQWVQAYISQFGGDPRNVTIAGESAGGGSVMLHSLAQGGTLGTSLFKNVIAASPYLPLQFGYKDFEPSQSYYAFAAEAGCFNGTAYGKTAQNIFECLLTKDTQTLQQANVKVSASSFFGTWSFLPVTDGKYILSVPSQQLNERRVNGKHLLVGNNAAEGGLFVPRDIDTEEKLKTWLSTLLPLLTKEDIETLLLHYPVDTSVTTKYATNGFEMPDANSVSPVATGQQARADNIYGELTFVCPSYWMSEAYSGSGRASYRYQYSVVPALHGNDVVGYFGPPSAVQSADFVKAFMNIYGNFVTKDDPSISAALAYGSNYSASADSQPNAAENWPKYSAHSRYQINLNQTGGTPESMPFLSTNATVLTDPGLRNDFTKVDAYSWEGYRGRRCDYWRSISNLLPN</sequence>
<evidence type="ECO:0000256" key="1">
    <source>
        <dbReference type="ARBA" id="ARBA00005964"/>
    </source>
</evidence>
<dbReference type="STRING" id="1365824.V5EUW6"/>
<dbReference type="InterPro" id="IPR019819">
    <property type="entry name" value="Carboxylesterase_B_CS"/>
</dbReference>
<evidence type="ECO:0000256" key="3">
    <source>
        <dbReference type="RuleBase" id="RU361235"/>
    </source>
</evidence>
<keyword evidence="2 3" id="KW-0378">Hydrolase</keyword>
<feature type="domain" description="Carboxylesterase type B" evidence="5">
    <location>
        <begin position="117"/>
        <end position="626"/>
    </location>
</feature>
<evidence type="ECO:0000256" key="2">
    <source>
        <dbReference type="ARBA" id="ARBA00022801"/>
    </source>
</evidence>
<evidence type="ECO:0000259" key="5">
    <source>
        <dbReference type="Pfam" id="PF00135"/>
    </source>
</evidence>
<keyword evidence="4" id="KW-1133">Transmembrane helix</keyword>
<dbReference type="AlphaFoldDB" id="V5EUW6"/>
<comment type="similarity">
    <text evidence="1 3">Belongs to the type-B carboxylesterase/lipase family.</text>
</comment>
<dbReference type="Pfam" id="PF00135">
    <property type="entry name" value="COesterase"/>
    <property type="match status" value="1"/>
</dbReference>
<keyword evidence="4" id="KW-0812">Transmembrane</keyword>
<dbReference type="GeneID" id="27417007"/>
<evidence type="ECO:0000313" key="7">
    <source>
        <dbReference type="Proteomes" id="UP000019377"/>
    </source>
</evidence>
<dbReference type="InterPro" id="IPR019826">
    <property type="entry name" value="Carboxylesterase_B_AS"/>
</dbReference>
<dbReference type="eggNOG" id="KOG4389">
    <property type="taxonomic scope" value="Eukaryota"/>
</dbReference>
<dbReference type="PROSITE" id="PS00941">
    <property type="entry name" value="CARBOXYLESTERASE_B_2"/>
    <property type="match status" value="1"/>
</dbReference>
<dbReference type="FunFam" id="3.40.50.1820:FF:000266">
    <property type="entry name" value="Carboxylic ester hydrolase"/>
    <property type="match status" value="1"/>
</dbReference>
<dbReference type="PROSITE" id="PS00122">
    <property type="entry name" value="CARBOXYLESTERASE_B_1"/>
    <property type="match status" value="1"/>
</dbReference>
<keyword evidence="7" id="KW-1185">Reference proteome</keyword>
<gene>
    <name evidence="6" type="ORF">PSEUBRA_SCAF12g01747</name>
</gene>
<dbReference type="OMA" id="YGTWAFL"/>
<reference evidence="7" key="1">
    <citation type="journal article" date="2013" name="Genome Announc.">
        <title>Draft genome sequence of Pseudozyma brasiliensis sp. nov. strain GHG001, a high producer of endo-1,4-xylanase isolated from an insect pest of sugarcane.</title>
        <authorList>
            <person name="Oliveira J.V.D.C."/>
            <person name="dos Santos R.A.C."/>
            <person name="Borges T.A."/>
            <person name="Riano-Pachon D.M."/>
            <person name="Goldman G.H."/>
        </authorList>
    </citation>
    <scope>NUCLEOTIDE SEQUENCE [LARGE SCALE GENOMIC DNA]</scope>
    <source>
        <strain evidence="7">GHG001</strain>
    </source>
</reference>
<dbReference type="SUPFAM" id="SSF53474">
    <property type="entry name" value="alpha/beta-Hydrolases"/>
    <property type="match status" value="1"/>
</dbReference>
<dbReference type="ESTHER" id="psebg-v5euw6">
    <property type="family name" value="Fungal_carboxylesterase_lipase"/>
</dbReference>
<dbReference type="EMBL" id="KI545854">
    <property type="protein sequence ID" value="EST09190.1"/>
    <property type="molecule type" value="Genomic_DNA"/>
</dbReference>
<dbReference type="GO" id="GO:0016787">
    <property type="term" value="F:hydrolase activity"/>
    <property type="evidence" value="ECO:0007669"/>
    <property type="project" value="UniProtKB-KW"/>
</dbReference>
<dbReference type="PANTHER" id="PTHR11559">
    <property type="entry name" value="CARBOXYLESTERASE"/>
    <property type="match status" value="1"/>
</dbReference>
<dbReference type="Proteomes" id="UP000019377">
    <property type="component" value="Unassembled WGS sequence"/>
</dbReference>
<dbReference type="HOGENOM" id="CLU_006586_10_5_1"/>